<dbReference type="SUPFAM" id="SSF49562">
    <property type="entry name" value="C2 domain (Calcium/lipid-binding domain, CaLB)"/>
    <property type="match status" value="1"/>
</dbReference>
<dbReference type="InterPro" id="IPR008936">
    <property type="entry name" value="Rho_GTPase_activation_prot"/>
</dbReference>
<dbReference type="PROSITE" id="PS50018">
    <property type="entry name" value="RAS_GTPASE_ACTIV_2"/>
    <property type="match status" value="1"/>
</dbReference>
<feature type="region of interest" description="Disordered" evidence="2">
    <location>
        <begin position="119"/>
        <end position="254"/>
    </location>
</feature>
<dbReference type="EMBL" id="BAUL01000103">
    <property type="protein sequence ID" value="GAD94843.1"/>
    <property type="molecule type" value="Genomic_DNA"/>
</dbReference>
<feature type="domain" description="Ras-GAP" evidence="4">
    <location>
        <begin position="849"/>
        <end position="1084"/>
    </location>
</feature>
<evidence type="ECO:0000259" key="3">
    <source>
        <dbReference type="PROSITE" id="PS50004"/>
    </source>
</evidence>
<dbReference type="Pfam" id="PF00616">
    <property type="entry name" value="RasGAP"/>
    <property type="match status" value="2"/>
</dbReference>
<evidence type="ECO:0000259" key="4">
    <source>
        <dbReference type="PROSITE" id="PS50018"/>
    </source>
</evidence>
<dbReference type="InterPro" id="IPR000008">
    <property type="entry name" value="C2_dom"/>
</dbReference>
<organism evidence="5 6">
    <name type="scientific">Byssochlamys spectabilis (strain No. 5 / NBRC 109023)</name>
    <name type="common">Paecilomyces variotii</name>
    <dbReference type="NCBI Taxonomy" id="1356009"/>
    <lineage>
        <taxon>Eukaryota</taxon>
        <taxon>Fungi</taxon>
        <taxon>Dikarya</taxon>
        <taxon>Ascomycota</taxon>
        <taxon>Pezizomycotina</taxon>
        <taxon>Eurotiomycetes</taxon>
        <taxon>Eurotiomycetidae</taxon>
        <taxon>Eurotiales</taxon>
        <taxon>Thermoascaceae</taxon>
        <taxon>Paecilomyces</taxon>
    </lineage>
</organism>
<feature type="compositionally biased region" description="Basic and acidic residues" evidence="2">
    <location>
        <begin position="207"/>
        <end position="217"/>
    </location>
</feature>
<dbReference type="InParanoid" id="V5FS11"/>
<dbReference type="SMART" id="SM00323">
    <property type="entry name" value="RasGAP"/>
    <property type="match status" value="1"/>
</dbReference>
<dbReference type="Gene3D" id="1.10.506.10">
    <property type="entry name" value="GTPase Activation - p120gap, domain 1"/>
    <property type="match status" value="1"/>
</dbReference>
<dbReference type="GO" id="GO:0007165">
    <property type="term" value="P:signal transduction"/>
    <property type="evidence" value="ECO:0007669"/>
    <property type="project" value="UniProtKB-ARBA"/>
</dbReference>
<dbReference type="SUPFAM" id="SSF48350">
    <property type="entry name" value="GTPase activation domain, GAP"/>
    <property type="match status" value="1"/>
</dbReference>
<protein>
    <submittedName>
        <fullName evidence="5">GTPase activating protein (BUD2/CLA2), putative</fullName>
    </submittedName>
</protein>
<dbReference type="InterPro" id="IPR001936">
    <property type="entry name" value="RasGAP_dom"/>
</dbReference>
<dbReference type="CDD" id="cd05137">
    <property type="entry name" value="RasGAP_CLA2_BUD2"/>
    <property type="match status" value="1"/>
</dbReference>
<accession>V5FS11</accession>
<comment type="caution">
    <text evidence="5">The sequence shown here is derived from an EMBL/GenBank/DDBJ whole genome shotgun (WGS) entry which is preliminary data.</text>
</comment>
<dbReference type="InterPro" id="IPR039360">
    <property type="entry name" value="Ras_GTPase"/>
</dbReference>
<feature type="compositionally biased region" description="Polar residues" evidence="2">
    <location>
        <begin position="1321"/>
        <end position="1336"/>
    </location>
</feature>
<dbReference type="PROSITE" id="PS00509">
    <property type="entry name" value="RAS_GTPASE_ACTIV_1"/>
    <property type="match status" value="1"/>
</dbReference>
<dbReference type="SMART" id="SM00239">
    <property type="entry name" value="C2"/>
    <property type="match status" value="1"/>
</dbReference>
<feature type="domain" description="C2" evidence="3">
    <location>
        <begin position="631"/>
        <end position="794"/>
    </location>
</feature>
<dbReference type="OrthoDB" id="775356at2759"/>
<evidence type="ECO:0000313" key="6">
    <source>
        <dbReference type="Proteomes" id="UP000018001"/>
    </source>
</evidence>
<keyword evidence="1" id="KW-0343">GTPase activation</keyword>
<keyword evidence="6" id="KW-1185">Reference proteome</keyword>
<name>V5FS11_BYSSN</name>
<evidence type="ECO:0000256" key="1">
    <source>
        <dbReference type="ARBA" id="ARBA00022468"/>
    </source>
</evidence>
<dbReference type="InterPro" id="IPR023152">
    <property type="entry name" value="RasGAP_CS"/>
</dbReference>
<dbReference type="eggNOG" id="KOG3508">
    <property type="taxonomic scope" value="Eukaryota"/>
</dbReference>
<dbReference type="PANTHER" id="PTHR10194:SF60">
    <property type="entry name" value="RAS GTPASE-ACTIVATING PROTEIN RASKOL"/>
    <property type="match status" value="1"/>
</dbReference>
<reference evidence="6" key="1">
    <citation type="journal article" date="2014" name="Genome Announc.">
        <title>Draft genome sequence of the formaldehyde-resistant fungus Byssochlamys spectabilis No. 5 (anamorph Paecilomyces variotii No. 5) (NBRC109023).</title>
        <authorList>
            <person name="Oka T."/>
            <person name="Ekino K."/>
            <person name="Fukuda K."/>
            <person name="Nomura Y."/>
        </authorList>
    </citation>
    <scope>NUCLEOTIDE SEQUENCE [LARGE SCALE GENOMIC DNA]</scope>
    <source>
        <strain evidence="6">No. 5 / NBRC 109023</strain>
    </source>
</reference>
<evidence type="ECO:0000313" key="5">
    <source>
        <dbReference type="EMBL" id="GAD94843.1"/>
    </source>
</evidence>
<feature type="compositionally biased region" description="Polar residues" evidence="2">
    <location>
        <begin position="1238"/>
        <end position="1252"/>
    </location>
</feature>
<feature type="compositionally biased region" description="Basic and acidic residues" evidence="2">
    <location>
        <begin position="141"/>
        <end position="168"/>
    </location>
</feature>
<feature type="compositionally biased region" description="Low complexity" evidence="2">
    <location>
        <begin position="1290"/>
        <end position="1302"/>
    </location>
</feature>
<evidence type="ECO:0000256" key="2">
    <source>
        <dbReference type="SAM" id="MobiDB-lite"/>
    </source>
</evidence>
<dbReference type="HOGENOM" id="CLU_003244_0_1_1"/>
<dbReference type="PROSITE" id="PS50004">
    <property type="entry name" value="C2"/>
    <property type="match status" value="1"/>
</dbReference>
<dbReference type="PANTHER" id="PTHR10194">
    <property type="entry name" value="RAS GTPASE-ACTIVATING PROTEINS"/>
    <property type="match status" value="1"/>
</dbReference>
<dbReference type="Pfam" id="PF00168">
    <property type="entry name" value="C2"/>
    <property type="match status" value="1"/>
</dbReference>
<dbReference type="Proteomes" id="UP000018001">
    <property type="component" value="Unassembled WGS sequence"/>
</dbReference>
<proteinExistence type="predicted"/>
<dbReference type="FunCoup" id="V5FS11">
    <property type="interactions" value="81"/>
</dbReference>
<dbReference type="Gene3D" id="2.60.40.150">
    <property type="entry name" value="C2 domain"/>
    <property type="match status" value="1"/>
</dbReference>
<dbReference type="InterPro" id="IPR035892">
    <property type="entry name" value="C2_domain_sf"/>
</dbReference>
<sequence>MPARPRTRKIVDSIVRQSFFWRPSRHRMDQVVMKATRSIGWSSARPCRLGALPLPRGEETYRGAVEELLNHRGIERCQEEDSGRRSLSGFFLADCMDVARSPGKPCRLPLAWKCSRPGGMESERRNGFKRSSGQQGIYSRPFERRPSKKSSSEDRHGMVYPDNFRETSIRTVTPDSMSDTGNHSPISEAEFLSASSAASPRSTIRVRPRDRDRRREFAPYYSAGDEDDISESRSQRARSRTTTLDDQRSEISPNSFLSRTRNRLGSINTASTLKAPEEHSIGFPSIIQSPTFFNYASTRQRLTKSPPAVTMATGISRSPAAFASPLSNADATKILQLMKTTCGRMHGILSFRTASTASWTSGYCAINVATGSLIYQAKGEPSLAKTLIPDLRGCHVRTLFDSELQCTYLSVSTFSSGMGIQLRPHVHETFDSWLAALLCWQPIRPKGVQNKMTKPQSVAMGDRRLGERRRNSETNVQKEAAVIKVGKMLLWDKQGTSGPRPSSGRRASTYRQQRSYSTSWQKVSCTLQENGYFKLYTEADVTLVSCIQLSQLSRCAIQQLESSVLDDEFCIAIYPQYAAHSGSQPINRPIFLSLESRVLFEVWFVLLRAFTIPELYGPESAASDDSSLPQSLTDTAPTSTADMFRIERTLSIRVTEAKLLNTSQEELPRNKKLSKSQAPSRAVSDYYAEVLLDGEVRAKTAVKYNTSMPFWREEFTFSDLPPVLSNASILLKTLNPGQKDWTLISRTPYTINSEASNPINMLDDIEIASHDATFGRVDLRLDELDAGANIEKWWPILDDRDQPVGEAFMKARLEETIVLMSHEYEPMSQLLHNFPNSLTVNISQILSAELSLLAETLLNIYQVSGQAVEWISALIEDEIDGVHKESTMTRLRYTSRLHSNDSRESSAQDREVLVRDLGRSATVEANLLFRGNSLLTKALDLHMRRLGKEYLQETIGERIRDIDQSDPDCEVDPVRVQREEDLERNWRNLIALTSSVWTSISRSASRCPAELRLIFRHIRACAEDRYGDFLRSVTYSSVSGFLFLRFFCPAILNPKLFGLLKEHPRPRAQRTLTLIAKALQGLANMTSFGNKEPWMEPMNRFLVSHRGEFKEYVDSICSIPAERPAQTVSPSYATPIQILGRLPPTSREGFPSLPFLIDHARSFAALTNLWLERAPARLEGLEEIDVNLEKFHHLALELRQRTKECLSKAEQAERPNGNLEVKWEELVESIEKSVTFYDESSSKPNTPATETPVTGPASLIGSKRNSIGYFSPRPAYPRRSTDNPDEGDDSTPPSSSSATWDPNRLPFSTPRWSEPREGAGSSKNSSTYSLDFSETSKGGRRSSLSRESSNKYRFLTSFQDLVPAPSRRKGKDRDGSYQQQLQPREEPRNEF</sequence>
<feature type="region of interest" description="Disordered" evidence="2">
    <location>
        <begin position="1235"/>
        <end position="1391"/>
    </location>
</feature>
<dbReference type="GO" id="GO:0005096">
    <property type="term" value="F:GTPase activator activity"/>
    <property type="evidence" value="ECO:0007669"/>
    <property type="project" value="UniProtKB-KW"/>
</dbReference>
<feature type="compositionally biased region" description="Polar residues" evidence="2">
    <location>
        <begin position="169"/>
        <end position="185"/>
    </location>
</feature>
<gene>
    <name evidence="5" type="ORF">PVAR5_3473</name>
</gene>